<accession>A0ABY9VTI7</accession>
<evidence type="ECO:0000256" key="1">
    <source>
        <dbReference type="SAM" id="MobiDB-lite"/>
    </source>
</evidence>
<proteinExistence type="predicted"/>
<sequence>MSQINRYTDLDRMQEDSVAVVVARAADSIAVTHNGFPITVTNIRISKVLTGSIPGSAAKVQQLGTDKVDSPDTSRLMKNGQTYLLYLSKNDGKDDTDHFVITGGDGIYVLQGHRYLYQGGPPAGPGKSLPAELPSDETERKVTSQIEQ</sequence>
<keyword evidence="3" id="KW-1185">Reference proteome</keyword>
<dbReference type="EMBL" id="CP134500">
    <property type="protein sequence ID" value="WNF27249.1"/>
    <property type="molecule type" value="Genomic_DNA"/>
</dbReference>
<protein>
    <submittedName>
        <fullName evidence="2">Uncharacterized protein</fullName>
    </submittedName>
</protein>
<evidence type="ECO:0000313" key="2">
    <source>
        <dbReference type="EMBL" id="WNF27249.1"/>
    </source>
</evidence>
<name>A0ABY9VTI7_9ACTN</name>
<organism evidence="2 3">
    <name type="scientific">Streptomyces durocortorensis</name>
    <dbReference type="NCBI Taxonomy" id="2811104"/>
    <lineage>
        <taxon>Bacteria</taxon>
        <taxon>Bacillati</taxon>
        <taxon>Actinomycetota</taxon>
        <taxon>Actinomycetes</taxon>
        <taxon>Kitasatosporales</taxon>
        <taxon>Streptomycetaceae</taxon>
        <taxon>Streptomyces</taxon>
    </lineage>
</organism>
<reference evidence="2 3" key="1">
    <citation type="submission" date="2023-09" db="EMBL/GenBank/DDBJ databases">
        <title>Genome completion map analysis of the actinomycetes C11-1.</title>
        <authorList>
            <person name="Qin P."/>
            <person name="Guan P."/>
        </authorList>
    </citation>
    <scope>NUCLEOTIDE SEQUENCE [LARGE SCALE GENOMIC DNA]</scope>
    <source>
        <strain evidence="2 3">C11-1</strain>
    </source>
</reference>
<dbReference type="Proteomes" id="UP001303236">
    <property type="component" value="Chromosome"/>
</dbReference>
<feature type="region of interest" description="Disordered" evidence="1">
    <location>
        <begin position="119"/>
        <end position="148"/>
    </location>
</feature>
<gene>
    <name evidence="2" type="ORF">RI138_10590</name>
</gene>
<evidence type="ECO:0000313" key="3">
    <source>
        <dbReference type="Proteomes" id="UP001303236"/>
    </source>
</evidence>